<organism evidence="4 5">
    <name type="scientific">Tritrichomonas foetus</name>
    <dbReference type="NCBI Taxonomy" id="1144522"/>
    <lineage>
        <taxon>Eukaryota</taxon>
        <taxon>Metamonada</taxon>
        <taxon>Parabasalia</taxon>
        <taxon>Tritrichomonadida</taxon>
        <taxon>Tritrichomonadidae</taxon>
        <taxon>Tritrichomonas</taxon>
    </lineage>
</organism>
<dbReference type="GO" id="GO:0005634">
    <property type="term" value="C:nucleus"/>
    <property type="evidence" value="ECO:0007669"/>
    <property type="project" value="TreeGrafter"/>
</dbReference>
<dbReference type="InterPro" id="IPR009057">
    <property type="entry name" value="Homeodomain-like_sf"/>
</dbReference>
<reference evidence="4" key="1">
    <citation type="submission" date="2016-10" db="EMBL/GenBank/DDBJ databases">
        <authorList>
            <person name="Benchimol M."/>
            <person name="Almeida L.G."/>
            <person name="Vasconcelos A.T."/>
            <person name="Perreira-Neves A."/>
            <person name="Rosa I.A."/>
            <person name="Tasca T."/>
            <person name="Bogo M.R."/>
            <person name="de Souza W."/>
        </authorList>
    </citation>
    <scope>NUCLEOTIDE SEQUENCE [LARGE SCALE GENOMIC DNA]</scope>
    <source>
        <strain evidence="4">K</strain>
    </source>
</reference>
<evidence type="ECO:0000259" key="2">
    <source>
        <dbReference type="PROSITE" id="PS50090"/>
    </source>
</evidence>
<comment type="caution">
    <text evidence="4">The sequence shown here is derived from an EMBL/GenBank/DDBJ whole genome shotgun (WGS) entry which is preliminary data.</text>
</comment>
<evidence type="ECO:0000256" key="1">
    <source>
        <dbReference type="SAM" id="MobiDB-lite"/>
    </source>
</evidence>
<dbReference type="Gene3D" id="1.10.10.60">
    <property type="entry name" value="Homeodomain-like"/>
    <property type="match status" value="2"/>
</dbReference>
<dbReference type="PANTHER" id="PTHR45614">
    <property type="entry name" value="MYB PROTEIN-RELATED"/>
    <property type="match status" value="1"/>
</dbReference>
<feature type="domain" description="Myb-like" evidence="2">
    <location>
        <begin position="119"/>
        <end position="169"/>
    </location>
</feature>
<dbReference type="AlphaFoldDB" id="A0A1J4KBX7"/>
<dbReference type="Pfam" id="PF13921">
    <property type="entry name" value="Myb_DNA-bind_6"/>
    <property type="match status" value="1"/>
</dbReference>
<protein>
    <recommendedName>
        <fullName evidence="6">Myb-like DNA-binding domain containing protein</fullName>
    </recommendedName>
</protein>
<feature type="domain" description="HTH myb-type" evidence="3">
    <location>
        <begin position="119"/>
        <end position="173"/>
    </location>
</feature>
<dbReference type="CDD" id="cd00167">
    <property type="entry name" value="SANT"/>
    <property type="match status" value="2"/>
</dbReference>
<dbReference type="PROSITE" id="PS50090">
    <property type="entry name" value="MYB_LIKE"/>
    <property type="match status" value="2"/>
</dbReference>
<dbReference type="GO" id="GO:0000978">
    <property type="term" value="F:RNA polymerase II cis-regulatory region sequence-specific DNA binding"/>
    <property type="evidence" value="ECO:0007669"/>
    <property type="project" value="TreeGrafter"/>
</dbReference>
<dbReference type="OrthoDB" id="2143914at2759"/>
<proteinExistence type="predicted"/>
<evidence type="ECO:0000259" key="3">
    <source>
        <dbReference type="PROSITE" id="PS51294"/>
    </source>
</evidence>
<evidence type="ECO:0008006" key="6">
    <source>
        <dbReference type="Google" id="ProtNLM"/>
    </source>
</evidence>
<evidence type="ECO:0000313" key="4">
    <source>
        <dbReference type="EMBL" id="OHT08913.1"/>
    </source>
</evidence>
<dbReference type="EMBL" id="MLAK01000654">
    <property type="protein sequence ID" value="OHT08913.1"/>
    <property type="molecule type" value="Genomic_DNA"/>
</dbReference>
<accession>A0A1J4KBX7</accession>
<dbReference type="GO" id="GO:0000981">
    <property type="term" value="F:DNA-binding transcription factor activity, RNA polymerase II-specific"/>
    <property type="evidence" value="ECO:0007669"/>
    <property type="project" value="TreeGrafter"/>
</dbReference>
<dbReference type="PROSITE" id="PS51294">
    <property type="entry name" value="HTH_MYB"/>
    <property type="match status" value="2"/>
</dbReference>
<dbReference type="InterPro" id="IPR001005">
    <property type="entry name" value="SANT/Myb"/>
</dbReference>
<dbReference type="SMART" id="SM00717">
    <property type="entry name" value="SANT"/>
    <property type="match status" value="2"/>
</dbReference>
<dbReference type="VEuPathDB" id="TrichDB:TRFO_22418"/>
<dbReference type="InterPro" id="IPR017930">
    <property type="entry name" value="Myb_dom"/>
</dbReference>
<dbReference type="GeneID" id="94837250"/>
<feature type="region of interest" description="Disordered" evidence="1">
    <location>
        <begin position="220"/>
        <end position="242"/>
    </location>
</feature>
<dbReference type="Proteomes" id="UP000179807">
    <property type="component" value="Unassembled WGS sequence"/>
</dbReference>
<gene>
    <name evidence="4" type="ORF">TRFO_22418</name>
</gene>
<name>A0A1J4KBX7_9EUKA</name>
<evidence type="ECO:0000313" key="5">
    <source>
        <dbReference type="Proteomes" id="UP000179807"/>
    </source>
</evidence>
<keyword evidence="5" id="KW-1185">Reference proteome</keyword>
<dbReference type="InterPro" id="IPR050560">
    <property type="entry name" value="MYB_TF"/>
</dbReference>
<feature type="domain" description="HTH myb-type" evidence="3">
    <location>
        <begin position="65"/>
        <end position="118"/>
    </location>
</feature>
<dbReference type="SUPFAM" id="SSF46689">
    <property type="entry name" value="Homeodomain-like"/>
    <property type="match status" value="1"/>
</dbReference>
<sequence length="295" mass="34156">MQFYNYYQNYNSFNSVPAYSSLTPSFQTGIQKSIHSNFSNNISNDLTQKIKTQNSLKLLKTQKISRPHPKIKFTLDEDSKLKEIVESYYHGSVNWEAVASMMPGRNARQCKERYSNYLSPTVNNSPWTQEEDDLLIAKHTELGAKWVRIASYFSGRSDTSIKNRWMVLQRRNNGNLRTTSTSNNNTNANDINSVNYAPSVMINTNNFSNLQKDDLISETTQKKDNSNDLSFHNQIDDQKETNNEIQNDDKIGLSENEKVNSLFTTKDENKINETDEIVFWADIFGQNNTEFEYNW</sequence>
<dbReference type="RefSeq" id="XP_068362049.1">
    <property type="nucleotide sequence ID" value="XM_068502546.1"/>
</dbReference>
<dbReference type="PANTHER" id="PTHR45614:SF253">
    <property type="entry name" value="CHROMOSOME UNDETERMINED SCAFFOLD_38, WHOLE GENOME SHOTGUN SEQUENCE"/>
    <property type="match status" value="1"/>
</dbReference>
<feature type="domain" description="Myb-like" evidence="2">
    <location>
        <begin position="72"/>
        <end position="118"/>
    </location>
</feature>